<dbReference type="AlphaFoldDB" id="A0A1E7FYS9"/>
<dbReference type="Proteomes" id="UP000095751">
    <property type="component" value="Unassembled WGS sequence"/>
</dbReference>
<protein>
    <submittedName>
        <fullName evidence="3">Uncharacterized protein</fullName>
    </submittedName>
</protein>
<gene>
    <name evidence="3" type="ORF">FRACYDRAFT_233468</name>
</gene>
<proteinExistence type="predicted"/>
<evidence type="ECO:0000313" key="3">
    <source>
        <dbReference type="EMBL" id="OEU23295.1"/>
    </source>
</evidence>
<feature type="region of interest" description="Disordered" evidence="1">
    <location>
        <begin position="1"/>
        <end position="31"/>
    </location>
</feature>
<name>A0A1E7FYS9_9STRA</name>
<evidence type="ECO:0000313" key="4">
    <source>
        <dbReference type="Proteomes" id="UP000095751"/>
    </source>
</evidence>
<organism evidence="3 4">
    <name type="scientific">Fragilariopsis cylindrus CCMP1102</name>
    <dbReference type="NCBI Taxonomy" id="635003"/>
    <lineage>
        <taxon>Eukaryota</taxon>
        <taxon>Sar</taxon>
        <taxon>Stramenopiles</taxon>
        <taxon>Ochrophyta</taxon>
        <taxon>Bacillariophyta</taxon>
        <taxon>Bacillariophyceae</taxon>
        <taxon>Bacillariophycidae</taxon>
        <taxon>Bacillariales</taxon>
        <taxon>Bacillariaceae</taxon>
        <taxon>Fragilariopsis</taxon>
    </lineage>
</organism>
<keyword evidence="2" id="KW-1133">Transmembrane helix</keyword>
<sequence length="222" mass="24539">MAPETIAGGTNFEKENKMKKKKKKRKKKNKPTCNVIAPKTMVGGTEFETLNIDGITFIATVPDGGVIKGSAFTVPYPSSTSCSKSKSKSKTETETETNGSYSNIENLAVMPSTVTPTDIQISSVTEELQQTQEQYLPCYTNADQQEYPGDEGQIAIADMEMNTDTSTDNYSIVDHRNPDDVPTEKSSCATWTCTFCTVAITVVLVRVIIWSLFDDFFYEDED</sequence>
<dbReference type="InParanoid" id="A0A1E7FYS9"/>
<accession>A0A1E7FYS9</accession>
<feature type="transmembrane region" description="Helical" evidence="2">
    <location>
        <begin position="189"/>
        <end position="213"/>
    </location>
</feature>
<feature type="region of interest" description="Disordered" evidence="1">
    <location>
        <begin position="76"/>
        <end position="100"/>
    </location>
</feature>
<dbReference type="KEGG" id="fcy:FRACYDRAFT_233468"/>
<dbReference type="EMBL" id="KV784353">
    <property type="protein sequence ID" value="OEU23295.1"/>
    <property type="molecule type" value="Genomic_DNA"/>
</dbReference>
<reference evidence="3 4" key="1">
    <citation type="submission" date="2016-09" db="EMBL/GenBank/DDBJ databases">
        <title>Extensive genetic diversity and differential bi-allelic expression allows diatom success in the polar Southern Ocean.</title>
        <authorList>
            <consortium name="DOE Joint Genome Institute"/>
            <person name="Mock T."/>
            <person name="Otillar R.P."/>
            <person name="Strauss J."/>
            <person name="Dupont C."/>
            <person name="Frickenhaus S."/>
            <person name="Maumus F."/>
            <person name="Mcmullan M."/>
            <person name="Sanges R."/>
            <person name="Schmutz J."/>
            <person name="Toseland A."/>
            <person name="Valas R."/>
            <person name="Veluchamy A."/>
            <person name="Ward B.J."/>
            <person name="Allen A."/>
            <person name="Barry K."/>
            <person name="Falciatore A."/>
            <person name="Ferrante M."/>
            <person name="Fortunato A.E."/>
            <person name="Gloeckner G."/>
            <person name="Gruber A."/>
            <person name="Hipkin R."/>
            <person name="Janech M."/>
            <person name="Kroth P."/>
            <person name="Leese F."/>
            <person name="Lindquist E."/>
            <person name="Lyon B.R."/>
            <person name="Martin J."/>
            <person name="Mayer C."/>
            <person name="Parker M."/>
            <person name="Quesneville H."/>
            <person name="Raymond J."/>
            <person name="Uhlig C."/>
            <person name="Valentin K.U."/>
            <person name="Worden A.Z."/>
            <person name="Armbrust E.V."/>
            <person name="Bowler C."/>
            <person name="Green B."/>
            <person name="Moulton V."/>
            <person name="Van Oosterhout C."/>
            <person name="Grigoriev I."/>
        </authorList>
    </citation>
    <scope>NUCLEOTIDE SEQUENCE [LARGE SCALE GENOMIC DNA]</scope>
    <source>
        <strain evidence="3 4">CCMP1102</strain>
    </source>
</reference>
<keyword evidence="2" id="KW-0812">Transmembrane</keyword>
<keyword evidence="2" id="KW-0472">Membrane</keyword>
<keyword evidence="4" id="KW-1185">Reference proteome</keyword>
<feature type="compositionally biased region" description="Basic residues" evidence="1">
    <location>
        <begin position="17"/>
        <end position="30"/>
    </location>
</feature>
<evidence type="ECO:0000256" key="1">
    <source>
        <dbReference type="SAM" id="MobiDB-lite"/>
    </source>
</evidence>
<evidence type="ECO:0000256" key="2">
    <source>
        <dbReference type="SAM" id="Phobius"/>
    </source>
</evidence>